<dbReference type="Proteomes" id="UP000571950">
    <property type="component" value="Unassembled WGS sequence"/>
</dbReference>
<gene>
    <name evidence="11" type="ORF">GGR43_000661</name>
</gene>
<evidence type="ECO:0000313" key="12">
    <source>
        <dbReference type="Proteomes" id="UP000571950"/>
    </source>
</evidence>
<dbReference type="GO" id="GO:0045892">
    <property type="term" value="P:negative regulation of DNA-templated transcription"/>
    <property type="evidence" value="ECO:0007669"/>
    <property type="project" value="InterPro"/>
</dbReference>
<reference evidence="11 12" key="1">
    <citation type="submission" date="2020-08" db="EMBL/GenBank/DDBJ databases">
        <title>Genomic Encyclopedia of Type Strains, Phase IV (KMG-IV): sequencing the most valuable type-strain genomes for metagenomic binning, comparative biology and taxonomic classification.</title>
        <authorList>
            <person name="Goeker M."/>
        </authorList>
    </citation>
    <scope>NUCLEOTIDE SEQUENCE [LARGE SCALE GENOMIC DNA]</scope>
    <source>
        <strain evidence="11 12">DSM 26189</strain>
    </source>
</reference>
<comment type="function">
    <text evidence="7">Responsible for the coupling of flagellin expression to flagellar assembly by preventing expression of the flagellin genes when a component of the middle class of proteins is defective. It negatively regulates flagellar genes by inhibiting the activity of FliA by directly binding to FliA.</text>
</comment>
<comment type="caution">
    <text evidence="11">The sequence shown here is derived from an EMBL/GenBank/DDBJ whole genome shotgun (WGS) entry which is preliminary data.</text>
</comment>
<accession>A0A7W6FNP8</accession>
<sequence>MIKSINQSIGSPVDLAKLREGGKARSASAATDGITGGGAPVAGASTPSARMAAEGAPVDMDRVAAIKEAIASGNYPVNADAIAEKMIALDLDR</sequence>
<dbReference type="EMBL" id="JACIDT010000002">
    <property type="protein sequence ID" value="MBB3924960.1"/>
    <property type="molecule type" value="Genomic_DNA"/>
</dbReference>
<evidence type="ECO:0000259" key="10">
    <source>
        <dbReference type="Pfam" id="PF04316"/>
    </source>
</evidence>
<evidence type="ECO:0000256" key="6">
    <source>
        <dbReference type="ARBA" id="ARBA00023163"/>
    </source>
</evidence>
<dbReference type="NCBIfam" id="TIGR03824">
    <property type="entry name" value="FlgM_jcvi"/>
    <property type="match status" value="1"/>
</dbReference>
<keyword evidence="11" id="KW-0969">Cilium</keyword>
<keyword evidence="4" id="KW-1005">Bacterial flagellum biogenesis</keyword>
<feature type="region of interest" description="Disordered" evidence="9">
    <location>
        <begin position="27"/>
        <end position="53"/>
    </location>
</feature>
<keyword evidence="12" id="KW-1185">Reference proteome</keyword>
<keyword evidence="11" id="KW-0966">Cell projection</keyword>
<dbReference type="SUPFAM" id="SSF101498">
    <property type="entry name" value="Anti-sigma factor FlgM"/>
    <property type="match status" value="1"/>
</dbReference>
<feature type="domain" description="Anti-sigma-28 factor FlgM C-terminal" evidence="10">
    <location>
        <begin position="51"/>
        <end position="87"/>
    </location>
</feature>
<dbReference type="RefSeq" id="WP_188070527.1">
    <property type="nucleotide sequence ID" value="NZ_BSPS01000022.1"/>
</dbReference>
<name>A0A7W6FNP8_9SPHN</name>
<proteinExistence type="inferred from homology"/>
<comment type="similarity">
    <text evidence="1">Belongs to the FlgM family.</text>
</comment>
<evidence type="ECO:0000256" key="9">
    <source>
        <dbReference type="SAM" id="MobiDB-lite"/>
    </source>
</evidence>
<evidence type="ECO:0000256" key="3">
    <source>
        <dbReference type="ARBA" id="ARBA00022491"/>
    </source>
</evidence>
<keyword evidence="6" id="KW-0804">Transcription</keyword>
<keyword evidence="11" id="KW-0282">Flagellum</keyword>
<keyword evidence="3" id="KW-0678">Repressor</keyword>
<organism evidence="11 12">
    <name type="scientific">Sphingobium jiangsuense</name>
    <dbReference type="NCBI Taxonomy" id="870476"/>
    <lineage>
        <taxon>Bacteria</taxon>
        <taxon>Pseudomonadati</taxon>
        <taxon>Pseudomonadota</taxon>
        <taxon>Alphaproteobacteria</taxon>
        <taxon>Sphingomonadales</taxon>
        <taxon>Sphingomonadaceae</taxon>
        <taxon>Sphingobium</taxon>
    </lineage>
</organism>
<protein>
    <recommendedName>
        <fullName evidence="2">Negative regulator of flagellin synthesis</fullName>
    </recommendedName>
    <alternativeName>
        <fullName evidence="8">Anti-sigma-28 factor</fullName>
    </alternativeName>
</protein>
<dbReference type="InterPro" id="IPR035890">
    <property type="entry name" value="Anti-sigma-28_factor_FlgM_sf"/>
</dbReference>
<evidence type="ECO:0000256" key="7">
    <source>
        <dbReference type="ARBA" id="ARBA00024739"/>
    </source>
</evidence>
<dbReference type="GO" id="GO:0044781">
    <property type="term" value="P:bacterial-type flagellum organization"/>
    <property type="evidence" value="ECO:0007669"/>
    <property type="project" value="UniProtKB-KW"/>
</dbReference>
<dbReference type="Pfam" id="PF04316">
    <property type="entry name" value="FlgM"/>
    <property type="match status" value="1"/>
</dbReference>
<evidence type="ECO:0000256" key="2">
    <source>
        <dbReference type="ARBA" id="ARBA00017823"/>
    </source>
</evidence>
<dbReference type="AlphaFoldDB" id="A0A7W6FNP8"/>
<dbReference type="InterPro" id="IPR007412">
    <property type="entry name" value="FlgM"/>
</dbReference>
<evidence type="ECO:0000256" key="8">
    <source>
        <dbReference type="ARBA" id="ARBA00030117"/>
    </source>
</evidence>
<evidence type="ECO:0000256" key="4">
    <source>
        <dbReference type="ARBA" id="ARBA00022795"/>
    </source>
</evidence>
<keyword evidence="5" id="KW-0805">Transcription regulation</keyword>
<dbReference type="InterPro" id="IPR031316">
    <property type="entry name" value="FlgM_C"/>
</dbReference>
<evidence type="ECO:0000256" key="1">
    <source>
        <dbReference type="ARBA" id="ARBA00005322"/>
    </source>
</evidence>
<evidence type="ECO:0000313" key="11">
    <source>
        <dbReference type="EMBL" id="MBB3924960.1"/>
    </source>
</evidence>
<evidence type="ECO:0000256" key="5">
    <source>
        <dbReference type="ARBA" id="ARBA00023015"/>
    </source>
</evidence>